<feature type="binding site" evidence="8">
    <location>
        <position position="66"/>
    </location>
    <ligand>
        <name>substrate</name>
    </ligand>
</feature>
<feature type="site" description="Could be important to modulate the pK values of the two catalytic cysteine residues" evidence="8">
    <location>
        <position position="159"/>
    </location>
</feature>
<dbReference type="Proteomes" id="UP000009286">
    <property type="component" value="Chromosome"/>
</dbReference>
<dbReference type="GO" id="GO:0008837">
    <property type="term" value="F:diaminopimelate epimerase activity"/>
    <property type="evidence" value="ECO:0007669"/>
    <property type="project" value="UniProtKB-UniRule"/>
</dbReference>
<keyword evidence="6 8" id="KW-0413">Isomerase</keyword>
<comment type="subcellular location">
    <subcellularLocation>
        <location evidence="8">Cytoplasm</location>
    </subcellularLocation>
</comment>
<reference evidence="10 11" key="1">
    <citation type="journal article" date="2011" name="BMC Genomics">
        <title>Genomic insights into an obligate epibiotic bacterial predator: Micavibrio aeruginosavorus ARL-13.</title>
        <authorList>
            <person name="Wang Z."/>
            <person name="Kadouri D."/>
            <person name="Wu M."/>
        </authorList>
    </citation>
    <scope>NUCLEOTIDE SEQUENCE [LARGE SCALE GENOMIC DNA]</scope>
    <source>
        <strain evidence="10 11">ARL-13</strain>
    </source>
</reference>
<dbReference type="EC" id="5.1.1.7" evidence="3 8"/>
<feature type="active site" description="Proton acceptor" evidence="8">
    <location>
        <position position="217"/>
    </location>
</feature>
<evidence type="ECO:0000256" key="8">
    <source>
        <dbReference type="HAMAP-Rule" id="MF_00197"/>
    </source>
</evidence>
<accession>G2KNI1</accession>
<comment type="catalytic activity">
    <reaction evidence="7 8">
        <text>(2S,6S)-2,6-diaminopimelate = meso-2,6-diaminopimelate</text>
        <dbReference type="Rhea" id="RHEA:15393"/>
        <dbReference type="ChEBI" id="CHEBI:57609"/>
        <dbReference type="ChEBI" id="CHEBI:57791"/>
        <dbReference type="EC" id="5.1.1.7"/>
    </reaction>
</comment>
<evidence type="ECO:0000313" key="10">
    <source>
        <dbReference type="EMBL" id="AEP09829.1"/>
    </source>
</evidence>
<dbReference type="UniPathway" id="UPA00034">
    <property type="reaction ID" value="UER00025"/>
</dbReference>
<evidence type="ECO:0000256" key="2">
    <source>
        <dbReference type="ARBA" id="ARBA00010219"/>
    </source>
</evidence>
<dbReference type="GO" id="GO:0005829">
    <property type="term" value="C:cytosol"/>
    <property type="evidence" value="ECO:0007669"/>
    <property type="project" value="TreeGrafter"/>
</dbReference>
<comment type="similarity">
    <text evidence="2 8">Belongs to the diaminopimelate epimerase family.</text>
</comment>
<dbReference type="PANTHER" id="PTHR31689">
    <property type="entry name" value="DIAMINOPIMELATE EPIMERASE, CHLOROPLASTIC"/>
    <property type="match status" value="1"/>
</dbReference>
<feature type="active site" description="Proton donor" evidence="8">
    <location>
        <position position="75"/>
    </location>
</feature>
<dbReference type="eggNOG" id="COG0253">
    <property type="taxonomic scope" value="Bacteria"/>
</dbReference>
<evidence type="ECO:0000256" key="1">
    <source>
        <dbReference type="ARBA" id="ARBA00005196"/>
    </source>
</evidence>
<feature type="binding site" evidence="8">
    <location>
        <position position="13"/>
    </location>
    <ligand>
        <name>substrate</name>
    </ligand>
</feature>
<evidence type="ECO:0000256" key="5">
    <source>
        <dbReference type="ARBA" id="ARBA00023154"/>
    </source>
</evidence>
<dbReference type="SUPFAM" id="SSF54506">
    <property type="entry name" value="Diaminopimelate epimerase-like"/>
    <property type="match status" value="2"/>
</dbReference>
<dbReference type="NCBIfam" id="TIGR00652">
    <property type="entry name" value="DapF"/>
    <property type="match status" value="1"/>
</dbReference>
<feature type="binding site" evidence="8">
    <location>
        <position position="190"/>
    </location>
    <ligand>
        <name>substrate</name>
    </ligand>
</feature>
<dbReference type="PANTHER" id="PTHR31689:SF0">
    <property type="entry name" value="DIAMINOPIMELATE EPIMERASE"/>
    <property type="match status" value="1"/>
</dbReference>
<gene>
    <name evidence="8 10" type="primary">dapF</name>
    <name evidence="10" type="ordered locus">MICA_1511</name>
</gene>
<dbReference type="AlphaFoldDB" id="G2KNI1"/>
<evidence type="ECO:0000256" key="9">
    <source>
        <dbReference type="PROSITE-ProRule" id="PRU10125"/>
    </source>
</evidence>
<organism evidence="10 11">
    <name type="scientific">Micavibrio aeruginosavorus (strain ARL-13)</name>
    <dbReference type="NCBI Taxonomy" id="856793"/>
    <lineage>
        <taxon>Bacteria</taxon>
        <taxon>Pseudomonadati</taxon>
        <taxon>Bdellovibrionota</taxon>
        <taxon>Bdellovibrionia</taxon>
        <taxon>Bdellovibrionales</taxon>
        <taxon>Pseudobdellovibrionaceae</taxon>
        <taxon>Micavibrio</taxon>
    </lineage>
</organism>
<keyword evidence="4 8" id="KW-0028">Amino-acid biosynthesis</keyword>
<dbReference type="HAMAP" id="MF_00197">
    <property type="entry name" value="DAP_epimerase"/>
    <property type="match status" value="1"/>
</dbReference>
<evidence type="ECO:0000256" key="6">
    <source>
        <dbReference type="ARBA" id="ARBA00023235"/>
    </source>
</evidence>
<dbReference type="InterPro" id="IPR001653">
    <property type="entry name" value="DAP_epimerase_DapF"/>
</dbReference>
<dbReference type="GO" id="GO:0009089">
    <property type="term" value="P:lysine biosynthetic process via diaminopimelate"/>
    <property type="evidence" value="ECO:0007669"/>
    <property type="project" value="UniProtKB-UniRule"/>
</dbReference>
<feature type="site" description="Could be important to modulate the pK values of the two catalytic cysteine residues" evidence="8">
    <location>
        <position position="208"/>
    </location>
</feature>
<dbReference type="OrthoDB" id="9805408at2"/>
<evidence type="ECO:0000313" key="11">
    <source>
        <dbReference type="Proteomes" id="UP000009286"/>
    </source>
</evidence>
<protein>
    <recommendedName>
        <fullName evidence="3 8">Diaminopimelate epimerase</fullName>
        <shortName evidence="8">DAP epimerase</shortName>
        <ecNumber evidence="3 8">5.1.1.7</ecNumber>
    </recommendedName>
    <alternativeName>
        <fullName evidence="8">PLP-independent amino acid racemase</fullName>
    </alternativeName>
</protein>
<feature type="binding site" evidence="8">
    <location>
        <begin position="208"/>
        <end position="209"/>
    </location>
    <ligand>
        <name>substrate</name>
    </ligand>
</feature>
<feature type="binding site" evidence="8">
    <location>
        <position position="46"/>
    </location>
    <ligand>
        <name>substrate</name>
    </ligand>
</feature>
<feature type="binding site" evidence="8">
    <location>
        <begin position="76"/>
        <end position="77"/>
    </location>
    <ligand>
        <name>substrate</name>
    </ligand>
</feature>
<proteinExistence type="inferred from homology"/>
<comment type="function">
    <text evidence="8">Catalyzes the stereoinversion of LL-2,6-diaminopimelate (L,L-DAP) to meso-diaminopimelate (meso-DAP), a precursor of L-lysine and an essential component of the bacterial peptidoglycan.</text>
</comment>
<name>G2KNI1_MICAA</name>
<dbReference type="Gene3D" id="3.10.310.10">
    <property type="entry name" value="Diaminopimelate Epimerase, Chain A, domain 1"/>
    <property type="match status" value="2"/>
</dbReference>
<dbReference type="STRING" id="856793.MICA_1511"/>
<dbReference type="KEGG" id="mai:MICA_1511"/>
<comment type="pathway">
    <text evidence="1 8">Amino-acid biosynthesis; L-lysine biosynthesis via DAP pathway; DL-2,6-diaminopimelate from LL-2,6-diaminopimelate: step 1/1.</text>
</comment>
<keyword evidence="5 8" id="KW-0457">Lysine biosynthesis</keyword>
<dbReference type="InterPro" id="IPR018510">
    <property type="entry name" value="DAP_epimerase_AS"/>
</dbReference>
<evidence type="ECO:0000256" key="4">
    <source>
        <dbReference type="ARBA" id="ARBA00022605"/>
    </source>
</evidence>
<dbReference type="EMBL" id="CP002382">
    <property type="protein sequence ID" value="AEP09829.1"/>
    <property type="molecule type" value="Genomic_DNA"/>
</dbReference>
<keyword evidence="11" id="KW-1185">Reference proteome</keyword>
<keyword evidence="8" id="KW-0963">Cytoplasm</keyword>
<sequence>MALKFRKMHGLGNDFVVLDVRDGKMNVGPDLARALADRRRGVGCDQVMVMEPPKTPGTDIFMRIYNPDGSEAGACGNGTRCVAKVLMEESGKAACVIETVSGILPANKADGGLVTVDMGAPRTAWNEIPLSEERDTLHLGIGDGDTLSDPVAINMGNPHCVFFVNNVEELSIEHLGPSVERHAMFPQRTNVEFAQVISPTKIRMRVWERGTGVTQACGSGACATAAAALRRGLIGRDVEVVLDGGSLFFHIREDDGHILMTGAATDVFAGEMAA</sequence>
<feature type="binding site" evidence="8">
    <location>
        <position position="157"/>
    </location>
    <ligand>
        <name>substrate</name>
    </ligand>
</feature>
<dbReference type="HOGENOM" id="CLU_053306_1_0_5"/>
<evidence type="ECO:0000256" key="3">
    <source>
        <dbReference type="ARBA" id="ARBA00013080"/>
    </source>
</evidence>
<dbReference type="Pfam" id="PF01678">
    <property type="entry name" value="DAP_epimerase"/>
    <property type="match status" value="2"/>
</dbReference>
<feature type="active site" evidence="9">
    <location>
        <position position="75"/>
    </location>
</feature>
<dbReference type="PROSITE" id="PS01326">
    <property type="entry name" value="DAP_EPIMERASE"/>
    <property type="match status" value="1"/>
</dbReference>
<dbReference type="RefSeq" id="WP_014103052.1">
    <property type="nucleotide sequence ID" value="NC_016026.1"/>
</dbReference>
<comment type="subunit">
    <text evidence="8">Homodimer.</text>
</comment>
<feature type="binding site" evidence="8">
    <location>
        <begin position="218"/>
        <end position="219"/>
    </location>
    <ligand>
        <name>substrate</name>
    </ligand>
</feature>
<evidence type="ECO:0000256" key="7">
    <source>
        <dbReference type="ARBA" id="ARBA00051712"/>
    </source>
</evidence>